<reference evidence="2 3" key="1">
    <citation type="submission" date="2018-05" db="EMBL/GenBank/DDBJ databases">
        <title>Complete genome sequence of sponge-derived Streptomyces sp. HNM0039.</title>
        <authorList>
            <person name="Huang X."/>
            <person name="Zhou S."/>
        </authorList>
    </citation>
    <scope>NUCLEOTIDE SEQUENCE [LARGE SCALE GENOMIC DNA]</scope>
    <source>
        <strain evidence="2 3">HNM0039</strain>
    </source>
</reference>
<dbReference type="OrthoDB" id="4188492at2"/>
<dbReference type="KEGG" id="stir:DDW44_17780"/>
<name>A0A2S1SVJ1_9ACTN</name>
<gene>
    <name evidence="2" type="ORF">DDW44_17780</name>
</gene>
<evidence type="ECO:0000313" key="2">
    <source>
        <dbReference type="EMBL" id="AWI30421.1"/>
    </source>
</evidence>
<evidence type="ECO:0000259" key="1">
    <source>
        <dbReference type="PROSITE" id="PS51379"/>
    </source>
</evidence>
<dbReference type="Proteomes" id="UP000244900">
    <property type="component" value="Chromosome"/>
</dbReference>
<feature type="domain" description="4Fe-4S ferredoxin-type" evidence="1">
    <location>
        <begin position="139"/>
        <end position="169"/>
    </location>
</feature>
<dbReference type="EMBL" id="CP029188">
    <property type="protein sequence ID" value="AWI30421.1"/>
    <property type="molecule type" value="Genomic_DNA"/>
</dbReference>
<evidence type="ECO:0000313" key="3">
    <source>
        <dbReference type="Proteomes" id="UP000244900"/>
    </source>
</evidence>
<protein>
    <recommendedName>
        <fullName evidence="1">4Fe-4S ferredoxin-type domain-containing protein</fullName>
    </recommendedName>
</protein>
<accession>A0A2S1SVJ1</accession>
<dbReference type="InterPro" id="IPR017896">
    <property type="entry name" value="4Fe4S_Fe-S-bd"/>
</dbReference>
<dbReference type="PROSITE" id="PS51379">
    <property type="entry name" value="4FE4S_FER_2"/>
    <property type="match status" value="1"/>
</dbReference>
<dbReference type="AlphaFoldDB" id="A0A2S1SVJ1"/>
<keyword evidence="3" id="KW-1185">Reference proteome</keyword>
<dbReference type="RefSeq" id="WP_108907053.1">
    <property type="nucleotide sequence ID" value="NZ_CP029188.1"/>
</dbReference>
<sequence length="169" mass="18496">MTEPNTIPAPGSVMGRLRDLATRSRGTVELNWAREREEQLARDRQEAMASAASYVRNHFPATLAMVLPDTAWAGYPRLGEAETESLSVVRPCAVAHLGEGVWIHHTRSRSVGHHSTATLLIPCVCGNYREAPVDDDYTLARELDYLADTCDVCLGACTPSCPTANGEDW</sequence>
<proteinExistence type="predicted"/>
<organism evidence="2 3">
    <name type="scientific">Streptomyces tirandamycinicus</name>
    <dbReference type="NCBI Taxonomy" id="2174846"/>
    <lineage>
        <taxon>Bacteria</taxon>
        <taxon>Bacillati</taxon>
        <taxon>Actinomycetota</taxon>
        <taxon>Actinomycetes</taxon>
        <taxon>Kitasatosporales</taxon>
        <taxon>Streptomycetaceae</taxon>
        <taxon>Streptomyces</taxon>
    </lineage>
</organism>